<dbReference type="InterPro" id="IPR005273">
    <property type="entry name" value="Ura-DNA_glyco_family4"/>
</dbReference>
<feature type="domain" description="Uracil-DNA glycosylase-like" evidence="13">
    <location>
        <begin position="124"/>
        <end position="277"/>
    </location>
</feature>
<gene>
    <name evidence="14" type="ORF">GBM96_07750</name>
</gene>
<dbReference type="GO" id="GO:0004844">
    <property type="term" value="F:uracil DNA N-glycosylase activity"/>
    <property type="evidence" value="ECO:0007669"/>
    <property type="project" value="UniProtKB-EC"/>
</dbReference>
<evidence type="ECO:0000256" key="1">
    <source>
        <dbReference type="ARBA" id="ARBA00001400"/>
    </source>
</evidence>
<dbReference type="AlphaFoldDB" id="A0AAI9SC82"/>
<evidence type="ECO:0000256" key="7">
    <source>
        <dbReference type="ARBA" id="ARBA00022763"/>
    </source>
</evidence>
<dbReference type="GO" id="GO:0046872">
    <property type="term" value="F:metal ion binding"/>
    <property type="evidence" value="ECO:0007669"/>
    <property type="project" value="UniProtKB-KW"/>
</dbReference>
<evidence type="ECO:0000259" key="13">
    <source>
        <dbReference type="SMART" id="SM00986"/>
    </source>
</evidence>
<protein>
    <recommendedName>
        <fullName evidence="4">Type-4 uracil-DNA glycosylase</fullName>
        <ecNumber evidence="3">3.2.2.27</ecNumber>
    </recommendedName>
</protein>
<dbReference type="SUPFAM" id="SSF52141">
    <property type="entry name" value="Uracil-DNA glycosylase-like"/>
    <property type="match status" value="1"/>
</dbReference>
<dbReference type="InterPro" id="IPR051536">
    <property type="entry name" value="UDG_Type-4/5"/>
</dbReference>
<evidence type="ECO:0000256" key="2">
    <source>
        <dbReference type="ARBA" id="ARBA00006521"/>
    </source>
</evidence>
<evidence type="ECO:0000256" key="6">
    <source>
        <dbReference type="ARBA" id="ARBA00022723"/>
    </source>
</evidence>
<dbReference type="CDD" id="cd10030">
    <property type="entry name" value="UDG-F4_TTUDGA_SPO1dp_like"/>
    <property type="match status" value="1"/>
</dbReference>
<dbReference type="GO" id="GO:0006281">
    <property type="term" value="P:DNA repair"/>
    <property type="evidence" value="ECO:0007669"/>
    <property type="project" value="UniProtKB-KW"/>
</dbReference>
<dbReference type="SMART" id="SM00987">
    <property type="entry name" value="UreE_C"/>
    <property type="match status" value="1"/>
</dbReference>
<reference evidence="14 15" key="1">
    <citation type="submission" date="2019-10" db="EMBL/GenBank/DDBJ databases">
        <title>Genome diversity of Sutterella seckii.</title>
        <authorList>
            <person name="Chaplin A.V."/>
            <person name="Sokolova S.R."/>
            <person name="Mosin K.A."/>
            <person name="Ivanova E.L."/>
            <person name="Kochetkova T.O."/>
            <person name="Goltsov A.Y."/>
            <person name="Trofimov D.Y."/>
            <person name="Efimov B.A."/>
        </authorList>
    </citation>
    <scope>NUCLEOTIDE SEQUENCE [LARGE SCALE GENOMIC DNA]</scope>
    <source>
        <strain evidence="14 15">ASD3426</strain>
    </source>
</reference>
<accession>A0AAI9SC82</accession>
<name>A0AAI9SC82_9BURK</name>
<dbReference type="PANTHER" id="PTHR33693:SF1">
    <property type="entry name" value="TYPE-4 URACIL-DNA GLYCOSYLASE"/>
    <property type="match status" value="1"/>
</dbReference>
<dbReference type="InterPro" id="IPR005122">
    <property type="entry name" value="Uracil-DNA_glycosylase-like"/>
</dbReference>
<organism evidence="14 15">
    <name type="scientific">Sutterella seckii</name>
    <dbReference type="NCBI Taxonomy" id="1944635"/>
    <lineage>
        <taxon>Bacteria</taxon>
        <taxon>Pseudomonadati</taxon>
        <taxon>Pseudomonadota</taxon>
        <taxon>Betaproteobacteria</taxon>
        <taxon>Burkholderiales</taxon>
        <taxon>Sutterellaceae</taxon>
        <taxon>Sutterella</taxon>
    </lineage>
</organism>
<evidence type="ECO:0000256" key="10">
    <source>
        <dbReference type="ARBA" id="ARBA00023014"/>
    </source>
</evidence>
<evidence type="ECO:0000256" key="8">
    <source>
        <dbReference type="ARBA" id="ARBA00022801"/>
    </source>
</evidence>
<keyword evidence="7" id="KW-0227">DNA damage</keyword>
<dbReference type="EMBL" id="WEHW01000027">
    <property type="protein sequence ID" value="KAB7650857.1"/>
    <property type="molecule type" value="Genomic_DNA"/>
</dbReference>
<comment type="similarity">
    <text evidence="2">Belongs to the uracil-DNA glycosylase (UDG) superfamily. Type 4 (UDGa) family.</text>
</comment>
<comment type="catalytic activity">
    <reaction evidence="1">
        <text>Hydrolyzes single-stranded DNA or mismatched double-stranded DNA and polynucleotides, releasing free uracil.</text>
        <dbReference type="EC" id="3.2.2.27"/>
    </reaction>
</comment>
<proteinExistence type="inferred from homology"/>
<dbReference type="SMART" id="SM00986">
    <property type="entry name" value="UDG"/>
    <property type="match status" value="1"/>
</dbReference>
<dbReference type="Proteomes" id="UP000469462">
    <property type="component" value="Unassembled WGS sequence"/>
</dbReference>
<keyword evidence="5" id="KW-0004">4Fe-4S</keyword>
<evidence type="ECO:0000313" key="14">
    <source>
        <dbReference type="EMBL" id="KAB7650857.1"/>
    </source>
</evidence>
<dbReference type="EC" id="3.2.2.27" evidence="3"/>
<keyword evidence="15" id="KW-1185">Reference proteome</keyword>
<dbReference type="GO" id="GO:0051539">
    <property type="term" value="F:4 iron, 4 sulfur cluster binding"/>
    <property type="evidence" value="ECO:0007669"/>
    <property type="project" value="UniProtKB-KW"/>
</dbReference>
<feature type="region of interest" description="Disordered" evidence="12">
    <location>
        <begin position="43"/>
        <end position="72"/>
    </location>
</feature>
<evidence type="ECO:0000256" key="3">
    <source>
        <dbReference type="ARBA" id="ARBA00012030"/>
    </source>
</evidence>
<comment type="caution">
    <text evidence="14">The sequence shown here is derived from an EMBL/GenBank/DDBJ whole genome shotgun (WGS) entry which is preliminary data.</text>
</comment>
<keyword evidence="8" id="KW-0378">Hydrolase</keyword>
<dbReference type="Gene3D" id="3.40.470.10">
    <property type="entry name" value="Uracil-DNA glycosylase-like domain"/>
    <property type="match status" value="1"/>
</dbReference>
<evidence type="ECO:0000256" key="11">
    <source>
        <dbReference type="ARBA" id="ARBA00023204"/>
    </source>
</evidence>
<dbReference type="PANTHER" id="PTHR33693">
    <property type="entry name" value="TYPE-5 URACIL-DNA GLYCOSYLASE"/>
    <property type="match status" value="1"/>
</dbReference>
<keyword evidence="11" id="KW-0234">DNA repair</keyword>
<keyword evidence="10" id="KW-0411">Iron-sulfur</keyword>
<evidence type="ECO:0000256" key="4">
    <source>
        <dbReference type="ARBA" id="ARBA00019403"/>
    </source>
</evidence>
<keyword evidence="6" id="KW-0479">Metal-binding</keyword>
<dbReference type="RefSeq" id="WP_139688714.1">
    <property type="nucleotide sequence ID" value="NZ_WEHW01000027.1"/>
</dbReference>
<dbReference type="InterPro" id="IPR036895">
    <property type="entry name" value="Uracil-DNA_glycosylase-like_sf"/>
</dbReference>
<evidence type="ECO:0000313" key="15">
    <source>
        <dbReference type="Proteomes" id="UP000469462"/>
    </source>
</evidence>
<evidence type="ECO:0000256" key="9">
    <source>
        <dbReference type="ARBA" id="ARBA00023004"/>
    </source>
</evidence>
<dbReference type="NCBIfam" id="TIGR00758">
    <property type="entry name" value="UDG_fam4"/>
    <property type="match status" value="1"/>
</dbReference>
<evidence type="ECO:0000256" key="5">
    <source>
        <dbReference type="ARBA" id="ARBA00022485"/>
    </source>
</evidence>
<keyword evidence="9" id="KW-0408">Iron</keyword>
<dbReference type="Pfam" id="PF03167">
    <property type="entry name" value="UDG"/>
    <property type="match status" value="1"/>
</dbReference>
<evidence type="ECO:0000256" key="12">
    <source>
        <dbReference type="SAM" id="MobiDB-lite"/>
    </source>
</evidence>
<sequence>MSFTREDCEMIEAMGLGPVWLLRETEDPFLPELGTLVRELREPLQSPRPTQGAAALKEQSGARPGPVLRAQAPAEGGAPLQTAHMGMPESLAEKIRAAGWDELKALANACSLCSMASSRQHVVFSDGDPGPGLVIVGEAPGAEEDLQGLPFVGKSGQLLTSMLESLNIVRRKDAVILNVLKCRPPQNRNPQPEEISCCGHYLERQLEILAPRVLLLAGRFAVGSLLKLEGNFSIGRQRGRIHQVMIGGRTVPAVVTYHPSYLLRSPLEKAKSWDDLLLLKSAMRDAGILPPEKEKRWN</sequence>